<evidence type="ECO:0000313" key="1">
    <source>
        <dbReference type="EMBL" id="MBA1154938.1"/>
    </source>
</evidence>
<reference evidence="1 2" key="1">
    <citation type="submission" date="2020-07" db="EMBL/GenBank/DDBJ databases">
        <title>Draft genome and description of Microvirga mediterraneensis Marseille-Q2068 sp. nov.</title>
        <authorList>
            <person name="Boxberger M."/>
        </authorList>
    </citation>
    <scope>NUCLEOTIDE SEQUENCE [LARGE SCALE GENOMIC DNA]</scope>
    <source>
        <strain evidence="1 2">Marseille-Q2068</strain>
    </source>
</reference>
<sequence length="70" mass="7900">MAQTLRDFLKQIENLPPDTLLCVAEVDEAFAAHVAEIEIIEDAKPQNRKTEGLEAVELGNGRERVVVIRW</sequence>
<name>A0A838BHC1_9HYPH</name>
<dbReference type="Proteomes" id="UP000572984">
    <property type="component" value="Unassembled WGS sequence"/>
</dbReference>
<dbReference type="AlphaFoldDB" id="A0A838BHC1"/>
<gene>
    <name evidence="1" type="ORF">H0S73_02200</name>
</gene>
<dbReference type="EMBL" id="JACDXJ010000001">
    <property type="protein sequence ID" value="MBA1154938.1"/>
    <property type="molecule type" value="Genomic_DNA"/>
</dbReference>
<accession>A0A838BHC1</accession>
<comment type="caution">
    <text evidence="1">The sequence shown here is derived from an EMBL/GenBank/DDBJ whole genome shotgun (WGS) entry which is preliminary data.</text>
</comment>
<protein>
    <submittedName>
        <fullName evidence="1">Sugar phosphorylase</fullName>
    </submittedName>
</protein>
<evidence type="ECO:0000313" key="2">
    <source>
        <dbReference type="Proteomes" id="UP000572984"/>
    </source>
</evidence>
<proteinExistence type="predicted"/>
<dbReference type="RefSeq" id="WP_181050621.1">
    <property type="nucleotide sequence ID" value="NZ_JACDXJ010000001.1"/>
</dbReference>
<organism evidence="1 2">
    <name type="scientific">Microvirga mediterraneensis</name>
    <dbReference type="NCBI Taxonomy" id="2754695"/>
    <lineage>
        <taxon>Bacteria</taxon>
        <taxon>Pseudomonadati</taxon>
        <taxon>Pseudomonadota</taxon>
        <taxon>Alphaproteobacteria</taxon>
        <taxon>Hyphomicrobiales</taxon>
        <taxon>Methylobacteriaceae</taxon>
        <taxon>Microvirga</taxon>
    </lineage>
</organism>
<keyword evidence="2" id="KW-1185">Reference proteome</keyword>